<proteinExistence type="predicted"/>
<protein>
    <recommendedName>
        <fullName evidence="3">HNH endonuclease</fullName>
    </recommendedName>
</protein>
<comment type="caution">
    <text evidence="1">The sequence shown here is derived from an EMBL/GenBank/DDBJ whole genome shotgun (WGS) entry which is preliminary data.</text>
</comment>
<reference evidence="1" key="1">
    <citation type="submission" date="2021-12" db="EMBL/GenBank/DDBJ databases">
        <authorList>
            <person name="Ulrich A."/>
        </authorList>
    </citation>
    <scope>NUCLEOTIDE SEQUENCE</scope>
    <source>
        <strain evidence="1">A1P009</strain>
    </source>
</reference>
<dbReference type="Proteomes" id="UP001430360">
    <property type="component" value="Unassembled WGS sequence"/>
</dbReference>
<evidence type="ECO:0008006" key="3">
    <source>
        <dbReference type="Google" id="ProtNLM"/>
    </source>
</evidence>
<sequence length="292" mass="32775">MGESNELNVSQYIHVDDVRRRCLFTGVDVPGKKRGEHVIPRWLVKDYALQDGGIQLGEPEALARILEFTAPADGVANQCFGLLEQRIKEDQENFSDDELYLWLLKLSSGMLWNHRRLAENAKHPQSPFQFDVRLEGIVSKEFQGAYAKWRNGSFSRNGSLTKLPSRVGSLMILHIFGATSLDFGHATREGIFPYVLMAVGRPGHPLLVASFFDAGRKWEENAVRSVWARNEAAITTEAPFVRAALAAALYTMELTPLVSSEEQGQRLMDDIAYAAGLRLFTGEKGVKFFRSR</sequence>
<evidence type="ECO:0000313" key="2">
    <source>
        <dbReference type="Proteomes" id="UP001430360"/>
    </source>
</evidence>
<evidence type="ECO:0000313" key="1">
    <source>
        <dbReference type="EMBL" id="MCD9096514.1"/>
    </source>
</evidence>
<gene>
    <name evidence="1" type="ORF">LTT95_06120</name>
</gene>
<accession>A0ABS8UCR8</accession>
<name>A0ABS8UCR8_9GAMM</name>
<keyword evidence="2" id="KW-1185">Reference proteome</keyword>
<reference evidence="1" key="2">
    <citation type="journal article" date="2022" name="Syst. Appl. Microbiol.">
        <title>Physiological and genomic characterisation of Luteimonas fraxinea sp. nov., a bacterial species associated with trees tolerant to ash dieback.</title>
        <authorList>
            <person name="Ulrich K."/>
            <person name="Becker R."/>
            <person name="Behrendt U."/>
            <person name="Kube M."/>
            <person name="Schneck V."/>
            <person name="Ulrich A."/>
        </authorList>
    </citation>
    <scope>NUCLEOTIDE SEQUENCE</scope>
    <source>
        <strain evidence="1">A1P009</strain>
    </source>
</reference>
<dbReference type="EMBL" id="JAJQKU010000002">
    <property type="protein sequence ID" value="MCD9096514.1"/>
    <property type="molecule type" value="Genomic_DNA"/>
</dbReference>
<organism evidence="1 2">
    <name type="scientific">Luteimonas fraxinea</name>
    <dbReference type="NCBI Taxonomy" id="2901869"/>
    <lineage>
        <taxon>Bacteria</taxon>
        <taxon>Pseudomonadati</taxon>
        <taxon>Pseudomonadota</taxon>
        <taxon>Gammaproteobacteria</taxon>
        <taxon>Lysobacterales</taxon>
        <taxon>Lysobacteraceae</taxon>
        <taxon>Luteimonas</taxon>
    </lineage>
</organism>
<dbReference type="RefSeq" id="WP_232135214.1">
    <property type="nucleotide sequence ID" value="NZ_JAJQKU010000002.1"/>
</dbReference>